<dbReference type="Gene3D" id="6.10.250.730">
    <property type="match status" value="1"/>
</dbReference>
<dbReference type="KEGG" id="rlt:Rleg2_5201"/>
<dbReference type="RefSeq" id="WP_012556077.1">
    <property type="nucleotide sequence ID" value="NC_011368.1"/>
</dbReference>
<keyword evidence="2" id="KW-1185">Reference proteome</keyword>
<dbReference type="Proteomes" id="UP000008330">
    <property type="component" value="Plasmid pRLG201"/>
</dbReference>
<evidence type="ECO:0000313" key="2">
    <source>
        <dbReference type="Proteomes" id="UP000008330"/>
    </source>
</evidence>
<name>A0ABF7QWD9_RHILW</name>
<evidence type="ECO:0008006" key="3">
    <source>
        <dbReference type="Google" id="ProtNLM"/>
    </source>
</evidence>
<evidence type="ECO:0000313" key="1">
    <source>
        <dbReference type="EMBL" id="ACI58399.1"/>
    </source>
</evidence>
<reference evidence="1 2" key="1">
    <citation type="journal article" date="2010" name="Stand. Genomic Sci.">
        <title>Complete genome sequence of Rhizobium leguminosarum bv trifolii strain WSM2304, an effective microsymbiont of the South American clover Trifolium polymorphum.</title>
        <authorList>
            <person name="Reeve W."/>
            <person name="O'Hara G."/>
            <person name="Chain P."/>
            <person name="Ardley J."/>
            <person name="Brau L."/>
            <person name="Nandesena K."/>
            <person name="Tiwari R."/>
            <person name="Malfatti S."/>
            <person name="Kiss H."/>
            <person name="Lapidus A."/>
            <person name="Copeland A."/>
            <person name="Nolan M."/>
            <person name="Land M."/>
            <person name="Ivanova N."/>
            <person name="Mavromatis K."/>
            <person name="Markowitz V."/>
            <person name="Kyrpides N."/>
            <person name="Melino V."/>
            <person name="Denton M."/>
            <person name="Yates R."/>
            <person name="Howieson J."/>
        </authorList>
    </citation>
    <scope>NUCLEOTIDE SEQUENCE [LARGE SCALE GENOMIC DNA]</scope>
    <source>
        <strain evidence="1 2">WSM2304</strain>
    </source>
</reference>
<sequence length="93" mass="10335">MPLVDVRWARPVRVRLQCGLEHTFTSIFDAVDFLETEWPIRRGQPHEQAVKRCRRALSGIIPAAIARAFVAACMEAGLPMVKPSPKSAPSVLI</sequence>
<proteinExistence type="predicted"/>
<gene>
    <name evidence="1" type="ordered locus">Rleg2_5201</name>
</gene>
<dbReference type="Pfam" id="PF06169">
    <property type="entry name" value="DUF982"/>
    <property type="match status" value="1"/>
</dbReference>
<keyword evidence="1" id="KW-0614">Plasmid</keyword>
<dbReference type="AlphaFoldDB" id="A0ABF7QWD9"/>
<accession>A0ABF7QWD9</accession>
<protein>
    <recommendedName>
        <fullName evidence="3">DUF982 domain-containing protein</fullName>
    </recommendedName>
</protein>
<dbReference type="InterPro" id="IPR010385">
    <property type="entry name" value="DUF982"/>
</dbReference>
<geneLocation type="plasmid" evidence="1 2">
    <name>pRLG201</name>
</geneLocation>
<dbReference type="EMBL" id="CP001192">
    <property type="protein sequence ID" value="ACI58399.1"/>
    <property type="molecule type" value="Genomic_DNA"/>
</dbReference>
<organism evidence="1 2">
    <name type="scientific">Rhizobium leguminosarum bv. trifolii (strain WSM2304)</name>
    <dbReference type="NCBI Taxonomy" id="395492"/>
    <lineage>
        <taxon>Bacteria</taxon>
        <taxon>Pseudomonadati</taxon>
        <taxon>Pseudomonadota</taxon>
        <taxon>Alphaproteobacteria</taxon>
        <taxon>Hyphomicrobiales</taxon>
        <taxon>Rhizobiaceae</taxon>
        <taxon>Rhizobium/Agrobacterium group</taxon>
        <taxon>Rhizobium</taxon>
    </lineage>
</organism>